<protein>
    <submittedName>
        <fullName evidence="1">Uncharacterized protein</fullName>
    </submittedName>
</protein>
<evidence type="ECO:0000313" key="1">
    <source>
        <dbReference type="EMBL" id="GAA0166723.1"/>
    </source>
</evidence>
<dbReference type="Proteomes" id="UP001454036">
    <property type="component" value="Unassembled WGS sequence"/>
</dbReference>
<dbReference type="AlphaFoldDB" id="A0AAV3QUJ4"/>
<reference evidence="1 2" key="1">
    <citation type="submission" date="2024-01" db="EMBL/GenBank/DDBJ databases">
        <title>The complete chloroplast genome sequence of Lithospermum erythrorhizon: insights into the phylogenetic relationship among Boraginaceae species and the maternal lineages of purple gromwells.</title>
        <authorList>
            <person name="Okada T."/>
            <person name="Watanabe K."/>
        </authorList>
    </citation>
    <scope>NUCLEOTIDE SEQUENCE [LARGE SCALE GENOMIC DNA]</scope>
</reference>
<name>A0AAV3QUJ4_LITER</name>
<proteinExistence type="predicted"/>
<comment type="caution">
    <text evidence="1">The sequence shown here is derived from an EMBL/GenBank/DDBJ whole genome shotgun (WGS) entry which is preliminary data.</text>
</comment>
<gene>
    <name evidence="1" type="ORF">LIER_40245</name>
</gene>
<evidence type="ECO:0000313" key="2">
    <source>
        <dbReference type="Proteomes" id="UP001454036"/>
    </source>
</evidence>
<dbReference type="EMBL" id="BAABME010022841">
    <property type="protein sequence ID" value="GAA0166723.1"/>
    <property type="molecule type" value="Genomic_DNA"/>
</dbReference>
<keyword evidence="2" id="KW-1185">Reference proteome</keyword>
<sequence length="86" mass="10008">MSSVIQRLHQTEPKLDHGAVTQEEVVYGIIPTVADRFTNTPALQNQHVVEKWKDVDVIPIDNNMMNKLQRCVPMLRETQRRVTWVI</sequence>
<organism evidence="1 2">
    <name type="scientific">Lithospermum erythrorhizon</name>
    <name type="common">Purple gromwell</name>
    <name type="synonym">Lithospermum officinale var. erythrorhizon</name>
    <dbReference type="NCBI Taxonomy" id="34254"/>
    <lineage>
        <taxon>Eukaryota</taxon>
        <taxon>Viridiplantae</taxon>
        <taxon>Streptophyta</taxon>
        <taxon>Embryophyta</taxon>
        <taxon>Tracheophyta</taxon>
        <taxon>Spermatophyta</taxon>
        <taxon>Magnoliopsida</taxon>
        <taxon>eudicotyledons</taxon>
        <taxon>Gunneridae</taxon>
        <taxon>Pentapetalae</taxon>
        <taxon>asterids</taxon>
        <taxon>lamiids</taxon>
        <taxon>Boraginales</taxon>
        <taxon>Boraginaceae</taxon>
        <taxon>Boraginoideae</taxon>
        <taxon>Lithospermeae</taxon>
        <taxon>Lithospermum</taxon>
    </lineage>
</organism>
<accession>A0AAV3QUJ4</accession>